<dbReference type="GO" id="GO:0032259">
    <property type="term" value="P:methylation"/>
    <property type="evidence" value="ECO:0007669"/>
    <property type="project" value="UniProtKB-KW"/>
</dbReference>
<evidence type="ECO:0000313" key="4">
    <source>
        <dbReference type="Proteomes" id="UP000295554"/>
    </source>
</evidence>
<dbReference type="PANTHER" id="PTHR40048">
    <property type="entry name" value="RHAMNOSYL O-METHYLTRANSFERASE"/>
    <property type="match status" value="1"/>
</dbReference>
<dbReference type="EMBL" id="SMSE01000001">
    <property type="protein sequence ID" value="TDG15851.1"/>
    <property type="molecule type" value="Genomic_DNA"/>
</dbReference>
<dbReference type="InterPro" id="IPR029063">
    <property type="entry name" value="SAM-dependent_MTases_sf"/>
</dbReference>
<evidence type="ECO:0000256" key="1">
    <source>
        <dbReference type="ARBA" id="ARBA00022603"/>
    </source>
</evidence>
<keyword evidence="1 3" id="KW-0489">Methyltransferase</keyword>
<name>A0A4R5LWN4_9GAMM</name>
<dbReference type="OrthoDB" id="240750at2"/>
<accession>A0A4R5LWN4</accession>
<organism evidence="3 4">
    <name type="scientific">Seongchinamella unica</name>
    <dbReference type="NCBI Taxonomy" id="2547392"/>
    <lineage>
        <taxon>Bacteria</taxon>
        <taxon>Pseudomonadati</taxon>
        <taxon>Pseudomonadota</taxon>
        <taxon>Gammaproteobacteria</taxon>
        <taxon>Cellvibrionales</taxon>
        <taxon>Halieaceae</taxon>
        <taxon>Seongchinamella</taxon>
    </lineage>
</organism>
<dbReference type="Pfam" id="PF13578">
    <property type="entry name" value="Methyltransf_24"/>
    <property type="match status" value="1"/>
</dbReference>
<dbReference type="SUPFAM" id="SSF53335">
    <property type="entry name" value="S-adenosyl-L-methionine-dependent methyltransferases"/>
    <property type="match status" value="1"/>
</dbReference>
<dbReference type="RefSeq" id="WP_133210708.1">
    <property type="nucleotide sequence ID" value="NZ_SMSE01000001.1"/>
</dbReference>
<comment type="caution">
    <text evidence="3">The sequence shown here is derived from an EMBL/GenBank/DDBJ whole genome shotgun (WGS) entry which is preliminary data.</text>
</comment>
<gene>
    <name evidence="3" type="ORF">E2F43_06395</name>
</gene>
<keyword evidence="4" id="KW-1185">Reference proteome</keyword>
<evidence type="ECO:0000256" key="2">
    <source>
        <dbReference type="ARBA" id="ARBA00022679"/>
    </source>
</evidence>
<dbReference type="Proteomes" id="UP000295554">
    <property type="component" value="Unassembled WGS sequence"/>
</dbReference>
<dbReference type="GO" id="GO:0071770">
    <property type="term" value="P:DIM/DIP cell wall layer assembly"/>
    <property type="evidence" value="ECO:0007669"/>
    <property type="project" value="TreeGrafter"/>
</dbReference>
<keyword evidence="2 3" id="KW-0808">Transferase</keyword>
<dbReference type="GO" id="GO:0005886">
    <property type="term" value="C:plasma membrane"/>
    <property type="evidence" value="ECO:0007669"/>
    <property type="project" value="TreeGrafter"/>
</dbReference>
<reference evidence="3 4" key="1">
    <citation type="submission" date="2019-03" db="EMBL/GenBank/DDBJ databases">
        <title>Seongchinamella monodicae gen. nov., sp. nov., a novel member of the Gammaproteobacteria isolated from a tidal mudflat of beach.</title>
        <authorList>
            <person name="Yang H.G."/>
            <person name="Kang J.W."/>
            <person name="Lee S.D."/>
        </authorList>
    </citation>
    <scope>NUCLEOTIDE SEQUENCE [LARGE SCALE GENOMIC DNA]</scope>
    <source>
        <strain evidence="3 4">GH4-78</strain>
    </source>
</reference>
<dbReference type="GO" id="GO:0008168">
    <property type="term" value="F:methyltransferase activity"/>
    <property type="evidence" value="ECO:0007669"/>
    <property type="project" value="UniProtKB-KW"/>
</dbReference>
<protein>
    <submittedName>
        <fullName evidence="3">Class I SAM-dependent methyltransferase</fullName>
    </submittedName>
</protein>
<dbReference type="PANTHER" id="PTHR40048:SF1">
    <property type="entry name" value="RHAMNOSYL O-METHYLTRANSFERASE"/>
    <property type="match status" value="1"/>
</dbReference>
<dbReference type="AlphaFoldDB" id="A0A4R5LWN4"/>
<dbReference type="Gene3D" id="3.40.50.150">
    <property type="entry name" value="Vaccinia Virus protein VP39"/>
    <property type="match status" value="1"/>
</dbReference>
<proteinExistence type="predicted"/>
<sequence length="205" mass="22550">MIPDLPANIDELKGFLARDEAEALYQYALESSARGPVLEIGSYCGKSTIYLGLACRQHNSTVFALDHHRGSEEHQQGEYFHDPELYDTGEGQVDTFKEFRRNIASAGLNDTVVPVVASSAAAARHWQTPLAMVFIDGGHSLEAALSDYRCWTAHLQRGGILAIHDLFEDAHEGGQAPFAIYRMAKASGLFADIGRVNTLGFLRRL</sequence>
<evidence type="ECO:0000313" key="3">
    <source>
        <dbReference type="EMBL" id="TDG15851.1"/>
    </source>
</evidence>